<feature type="active site" evidence="9">
    <location>
        <position position="131"/>
    </location>
</feature>
<evidence type="ECO:0000256" key="8">
    <source>
        <dbReference type="ARBA" id="ARBA00048995"/>
    </source>
</evidence>
<accession>A0A225DBZ3</accession>
<dbReference type="EC" id="4.1.1.31" evidence="3 9"/>
<evidence type="ECO:0000256" key="9">
    <source>
        <dbReference type="HAMAP-Rule" id="MF_00595"/>
    </source>
</evidence>
<dbReference type="PANTHER" id="PTHR30523">
    <property type="entry name" value="PHOSPHOENOLPYRUVATE CARBOXYLASE"/>
    <property type="match status" value="1"/>
</dbReference>
<name>A0A225DBZ3_9BACT</name>
<comment type="catalytic activity">
    <reaction evidence="8 9">
        <text>oxaloacetate + phosphate = phosphoenolpyruvate + hydrogencarbonate</text>
        <dbReference type="Rhea" id="RHEA:28370"/>
        <dbReference type="ChEBI" id="CHEBI:16452"/>
        <dbReference type="ChEBI" id="CHEBI:17544"/>
        <dbReference type="ChEBI" id="CHEBI:43474"/>
        <dbReference type="ChEBI" id="CHEBI:58702"/>
        <dbReference type="EC" id="4.1.1.31"/>
    </reaction>
</comment>
<dbReference type="GO" id="GO:0000287">
    <property type="term" value="F:magnesium ion binding"/>
    <property type="evidence" value="ECO:0007669"/>
    <property type="project" value="UniProtKB-UniRule"/>
</dbReference>
<dbReference type="NCBIfam" id="NF000584">
    <property type="entry name" value="PRK00009.1"/>
    <property type="match status" value="1"/>
</dbReference>
<evidence type="ECO:0000256" key="5">
    <source>
        <dbReference type="ARBA" id="ARBA00022842"/>
    </source>
</evidence>
<dbReference type="PANTHER" id="PTHR30523:SF6">
    <property type="entry name" value="PHOSPHOENOLPYRUVATE CARBOXYLASE"/>
    <property type="match status" value="1"/>
</dbReference>
<dbReference type="Pfam" id="PF00311">
    <property type="entry name" value="PEPcase"/>
    <property type="match status" value="1"/>
</dbReference>
<keyword evidence="11" id="KW-1185">Reference proteome</keyword>
<dbReference type="InterPro" id="IPR021135">
    <property type="entry name" value="PEP_COase"/>
</dbReference>
<comment type="subunit">
    <text evidence="9">Homotetramer.</text>
</comment>
<dbReference type="Proteomes" id="UP000214646">
    <property type="component" value="Unassembled WGS sequence"/>
</dbReference>
<keyword evidence="10" id="KW-0670">Pyruvate</keyword>
<evidence type="ECO:0000313" key="11">
    <source>
        <dbReference type="Proteomes" id="UP000214646"/>
    </source>
</evidence>
<dbReference type="InterPro" id="IPR022805">
    <property type="entry name" value="PEP_COase_bac/pln-type"/>
</dbReference>
<comment type="caution">
    <text evidence="10">The sequence shown here is derived from an EMBL/GenBank/DDBJ whole genome shotgun (WGS) entry which is preliminary data.</text>
</comment>
<evidence type="ECO:0000256" key="6">
    <source>
        <dbReference type="ARBA" id="ARBA00023239"/>
    </source>
</evidence>
<evidence type="ECO:0000256" key="3">
    <source>
        <dbReference type="ARBA" id="ARBA00012305"/>
    </source>
</evidence>
<protein>
    <recommendedName>
        <fullName evidence="4 9">Phosphoenolpyruvate carboxylase</fullName>
        <shortName evidence="9">PEPC</shortName>
        <shortName evidence="9">PEPCase</shortName>
        <ecNumber evidence="3 9">4.1.1.31</ecNumber>
    </recommendedName>
</protein>
<reference evidence="11" key="1">
    <citation type="submission" date="2017-06" db="EMBL/GenBank/DDBJ databases">
        <title>Genome analysis of Fimbriiglobus ruber SP5, the first member of the order Planctomycetales with confirmed chitinolytic capability.</title>
        <authorList>
            <person name="Ravin N.V."/>
            <person name="Rakitin A.L."/>
            <person name="Ivanova A.A."/>
            <person name="Beletsky A.V."/>
            <person name="Kulichevskaya I.S."/>
            <person name="Mardanov A.V."/>
            <person name="Dedysh S.N."/>
        </authorList>
    </citation>
    <scope>NUCLEOTIDE SEQUENCE [LARGE SCALE GENOMIC DNA]</scope>
    <source>
        <strain evidence="11">SP5</strain>
    </source>
</reference>
<keyword evidence="5 9" id="KW-0460">Magnesium</keyword>
<feature type="active site" evidence="9">
    <location>
        <position position="570"/>
    </location>
</feature>
<dbReference type="HAMAP" id="MF_00595">
    <property type="entry name" value="PEPcase_type1"/>
    <property type="match status" value="1"/>
</dbReference>
<evidence type="ECO:0000256" key="4">
    <source>
        <dbReference type="ARBA" id="ARBA00022419"/>
    </source>
</evidence>
<sequence length="907" mass="101278">MLDQLLGETIRKLAGDDTHNLFSEIGKIAVDLRTKPSVDQARGLRDRLDQLDVPTLRTLIRAFRVYFDLINLAEQHARVRAIRERVAKVAPEPMAESAEAALRQLRASGVAAKDLDFLLRHAMICPVFTAHPSEARRLTVLEKLTAISHELDKFDYSILLAKEKVATTEAIAEQIETLWQTAAVRTVRPGVLDEVRQALEVVEGCLFDVVPQLYRDLERSLRAVYPERKWDDLPSILRFGSWIGGDRDGNPFVTHDVTAKAVRLHQETILKHYLERVKDLGRRLSHSAEFVHVGPEFQLSLDRDAKLFPNLAPSAGREPYRGKCRYIAAKLQRTLDYLTTLTPHWSEQPVAPPAGAYENKSELIADLAVIANDLSGHKSEAGLGPVRELMRLADMFGTHLMTLDVRQHADRHRRAMSEVLAYAGVVPAYDKLSSVQCFECLAKELPQTRPLIPAHLPYSEETCEVVQTFRTIAAVLEQQCPDAIETYIISGTGDAAHLLEVLLFAREARLFRPIDGVSRLNIVPLFETHDALVHGTSIVQALLKNPVYRQHLELRGNRQEVMIGYSDSNKESGFVQSAWSLYAVQRDLADLSRKTGIQVQIFHGRGGAVGRGGGPANSAILAQPRGSINGRLKITEQGEMIADRYGHPAIAERHLDQIINAVLRASLSTEEQKVDHAWVGVMDLIAEKARRHYRALVYENPEFLSYFMQATPINEISQLKLGSRPARRTTSPSIETLRAIPWVFSWMQSRHTLPGWYGLGSAVTDVLAETPEAAATLKAMYQGWHFWRTLIDNAQMILAKADLTIARLYADLIDDQEIAAKIYGTIATEYQKTVDAICLTTDQTNLLERVPILQASIARRNPYVDPLSFIQLVLLKRLRAGTGSQDELLTGVLESINGVASGLKNTG</sequence>
<proteinExistence type="inferred from homology"/>
<dbReference type="GO" id="GO:0006107">
    <property type="term" value="P:oxaloacetate metabolic process"/>
    <property type="evidence" value="ECO:0007669"/>
    <property type="project" value="UniProtKB-UniRule"/>
</dbReference>
<dbReference type="PRINTS" id="PR00150">
    <property type="entry name" value="PEPCARBXLASE"/>
</dbReference>
<comment type="cofactor">
    <cofactor evidence="9">
        <name>Mg(2+)</name>
        <dbReference type="ChEBI" id="CHEBI:18420"/>
    </cofactor>
</comment>
<keyword evidence="7 9" id="KW-0120">Carbon dioxide fixation</keyword>
<dbReference type="GO" id="GO:0006099">
    <property type="term" value="P:tricarboxylic acid cycle"/>
    <property type="evidence" value="ECO:0007669"/>
    <property type="project" value="InterPro"/>
</dbReference>
<organism evidence="10 11">
    <name type="scientific">Fimbriiglobus ruber</name>
    <dbReference type="NCBI Taxonomy" id="1908690"/>
    <lineage>
        <taxon>Bacteria</taxon>
        <taxon>Pseudomonadati</taxon>
        <taxon>Planctomycetota</taxon>
        <taxon>Planctomycetia</taxon>
        <taxon>Gemmatales</taxon>
        <taxon>Gemmataceae</taxon>
        <taxon>Fimbriiglobus</taxon>
    </lineage>
</organism>
<dbReference type="SUPFAM" id="SSF51621">
    <property type="entry name" value="Phosphoenolpyruvate/pyruvate domain"/>
    <property type="match status" value="1"/>
</dbReference>
<evidence type="ECO:0000256" key="7">
    <source>
        <dbReference type="ARBA" id="ARBA00023300"/>
    </source>
</evidence>
<dbReference type="GO" id="GO:0008964">
    <property type="term" value="F:phosphoenolpyruvate carboxylase activity"/>
    <property type="evidence" value="ECO:0007669"/>
    <property type="project" value="UniProtKB-UniRule"/>
</dbReference>
<gene>
    <name evidence="9" type="primary">ppc</name>
    <name evidence="10" type="ORF">FRUB_09658</name>
</gene>
<dbReference type="InterPro" id="IPR015813">
    <property type="entry name" value="Pyrv/PenolPyrv_kinase-like_dom"/>
</dbReference>
<dbReference type="AlphaFoldDB" id="A0A225DBZ3"/>
<comment type="function">
    <text evidence="1 9">Forms oxaloacetate, a four-carbon dicarboxylic acid source for the tricarboxylic acid cycle.</text>
</comment>
<keyword evidence="6 9" id="KW-0456">Lyase</keyword>
<evidence type="ECO:0000313" key="10">
    <source>
        <dbReference type="EMBL" id="OWK34816.1"/>
    </source>
</evidence>
<evidence type="ECO:0000256" key="2">
    <source>
        <dbReference type="ARBA" id="ARBA00008346"/>
    </source>
</evidence>
<evidence type="ECO:0000256" key="1">
    <source>
        <dbReference type="ARBA" id="ARBA00003670"/>
    </source>
</evidence>
<dbReference type="Gene3D" id="1.20.1440.90">
    <property type="entry name" value="Phosphoenolpyruvate/pyruvate domain"/>
    <property type="match status" value="1"/>
</dbReference>
<dbReference type="EMBL" id="NIDE01000019">
    <property type="protein sequence ID" value="OWK34816.1"/>
    <property type="molecule type" value="Genomic_DNA"/>
</dbReference>
<dbReference type="GO" id="GO:0005829">
    <property type="term" value="C:cytosol"/>
    <property type="evidence" value="ECO:0007669"/>
    <property type="project" value="TreeGrafter"/>
</dbReference>
<comment type="similarity">
    <text evidence="2 9">Belongs to the PEPCase type 1 family.</text>
</comment>
<dbReference type="GO" id="GO:0015977">
    <property type="term" value="P:carbon fixation"/>
    <property type="evidence" value="ECO:0007669"/>
    <property type="project" value="UniProtKB-UniRule"/>
</dbReference>